<keyword evidence="2" id="KW-1185">Reference proteome</keyword>
<proteinExistence type="predicted"/>
<comment type="caution">
    <text evidence="1">The sequence shown here is derived from an EMBL/GenBank/DDBJ whole genome shotgun (WGS) entry which is preliminary data.</text>
</comment>
<sequence length="88" mass="9736">MEHVPSKDRFWDVAPAAERIFGHVKSHPELSAMALDFDYGLVDAPSSRAVAKFSCSATCKPCQAIVWVTAATQMDGSWRITHSLQWGE</sequence>
<dbReference type="Proteomes" id="UP000521868">
    <property type="component" value="Unassembled WGS sequence"/>
</dbReference>
<gene>
    <name evidence="1" type="ORF">RAMLITH_18595</name>
</gene>
<dbReference type="RefSeq" id="WP_168108960.1">
    <property type="nucleotide sequence ID" value="NZ_VTOX01000007.1"/>
</dbReference>
<protein>
    <submittedName>
        <fullName evidence="1">Uncharacterized protein</fullName>
    </submittedName>
</protein>
<reference evidence="1 2" key="1">
    <citation type="journal article" date="2020" name="Nature">
        <title>Bacterial chemolithoautotrophy via manganese oxidation.</title>
        <authorList>
            <person name="Yu H."/>
            <person name="Leadbetter J.R."/>
        </authorList>
    </citation>
    <scope>NUCLEOTIDE SEQUENCE [LARGE SCALE GENOMIC DNA]</scope>
    <source>
        <strain evidence="1 2">RBP-1</strain>
    </source>
</reference>
<organism evidence="1 2">
    <name type="scientific">Ramlibacter lithotrophicus</name>
    <dbReference type="NCBI Taxonomy" id="2606681"/>
    <lineage>
        <taxon>Bacteria</taxon>
        <taxon>Pseudomonadati</taxon>
        <taxon>Pseudomonadota</taxon>
        <taxon>Betaproteobacteria</taxon>
        <taxon>Burkholderiales</taxon>
        <taxon>Comamonadaceae</taxon>
        <taxon>Ramlibacter</taxon>
    </lineage>
</organism>
<name>A0A7X6I806_9BURK</name>
<dbReference type="EMBL" id="VTOX01000007">
    <property type="protein sequence ID" value="NKE67836.1"/>
    <property type="molecule type" value="Genomic_DNA"/>
</dbReference>
<dbReference type="AlphaFoldDB" id="A0A7X6I806"/>
<evidence type="ECO:0000313" key="2">
    <source>
        <dbReference type="Proteomes" id="UP000521868"/>
    </source>
</evidence>
<accession>A0A7X6I806</accession>
<evidence type="ECO:0000313" key="1">
    <source>
        <dbReference type="EMBL" id="NKE67836.1"/>
    </source>
</evidence>